<evidence type="ECO:0000256" key="1">
    <source>
        <dbReference type="ARBA" id="ARBA00004851"/>
    </source>
</evidence>
<evidence type="ECO:0000256" key="10">
    <source>
        <dbReference type="ARBA" id="ARBA00024574"/>
    </source>
</evidence>
<keyword evidence="7" id="KW-0119">Carbohydrate metabolism</keyword>
<dbReference type="SUPFAM" id="SSF51445">
    <property type="entry name" value="(Trans)glycosidases"/>
    <property type="match status" value="1"/>
</dbReference>
<keyword evidence="8" id="KW-0326">Glycosidase</keyword>
<dbReference type="EMBL" id="MU856874">
    <property type="protein sequence ID" value="KAK4156118.1"/>
    <property type="molecule type" value="Genomic_DNA"/>
</dbReference>
<dbReference type="EC" id="3.2.1.37" evidence="11"/>
<keyword evidence="15" id="KW-1185">Reference proteome</keyword>
<keyword evidence="3" id="KW-0858">Xylan degradation</keyword>
<dbReference type="SUPFAM" id="SSF52279">
    <property type="entry name" value="Beta-D-glucan exohydrolase, C-terminal domain"/>
    <property type="match status" value="1"/>
</dbReference>
<dbReference type="GO" id="GO:0046556">
    <property type="term" value="F:alpha-L-arabinofuranosidase activity"/>
    <property type="evidence" value="ECO:0007669"/>
    <property type="project" value="TreeGrafter"/>
</dbReference>
<keyword evidence="6" id="KW-0325">Glycoprotein</keyword>
<proteinExistence type="inferred from homology"/>
<dbReference type="AlphaFoldDB" id="A0AAN6VQW1"/>
<evidence type="ECO:0000256" key="9">
    <source>
        <dbReference type="ARBA" id="ARBA00023326"/>
    </source>
</evidence>
<dbReference type="Proteomes" id="UP001302745">
    <property type="component" value="Unassembled WGS sequence"/>
</dbReference>
<keyword evidence="5 14" id="KW-0378">Hydrolase</keyword>
<name>A0AAN6VQW1_9PEZI</name>
<evidence type="ECO:0000256" key="12">
    <source>
        <dbReference type="SAM" id="SignalP"/>
    </source>
</evidence>
<dbReference type="InterPro" id="IPR026891">
    <property type="entry name" value="Fn3-like"/>
</dbReference>
<dbReference type="Pfam" id="PF14310">
    <property type="entry name" value="Fn3-like"/>
    <property type="match status" value="1"/>
</dbReference>
<evidence type="ECO:0000256" key="2">
    <source>
        <dbReference type="ARBA" id="ARBA00005336"/>
    </source>
</evidence>
<evidence type="ECO:0000256" key="6">
    <source>
        <dbReference type="ARBA" id="ARBA00023180"/>
    </source>
</evidence>
<comment type="caution">
    <text evidence="14">The sequence shown here is derived from an EMBL/GenBank/DDBJ whole genome shotgun (WGS) entry which is preliminary data.</text>
</comment>
<dbReference type="PANTHER" id="PTHR42721:SF3">
    <property type="entry name" value="BETA-D-XYLOSIDASE 5-RELATED"/>
    <property type="match status" value="1"/>
</dbReference>
<evidence type="ECO:0000313" key="14">
    <source>
        <dbReference type="EMBL" id="KAK4156118.1"/>
    </source>
</evidence>
<dbReference type="GO" id="GO:0031222">
    <property type="term" value="P:arabinan catabolic process"/>
    <property type="evidence" value="ECO:0007669"/>
    <property type="project" value="TreeGrafter"/>
</dbReference>
<dbReference type="InterPro" id="IPR044993">
    <property type="entry name" value="BXL"/>
</dbReference>
<evidence type="ECO:0000256" key="7">
    <source>
        <dbReference type="ARBA" id="ARBA00023277"/>
    </source>
</evidence>
<keyword evidence="4 12" id="KW-0732">Signal</keyword>
<evidence type="ECO:0000256" key="3">
    <source>
        <dbReference type="ARBA" id="ARBA00022651"/>
    </source>
</evidence>
<dbReference type="PANTHER" id="PTHR42721">
    <property type="entry name" value="SUGAR HYDROLASE-RELATED"/>
    <property type="match status" value="1"/>
</dbReference>
<reference evidence="14" key="2">
    <citation type="submission" date="2023-05" db="EMBL/GenBank/DDBJ databases">
        <authorList>
            <consortium name="Lawrence Berkeley National Laboratory"/>
            <person name="Steindorff A."/>
            <person name="Hensen N."/>
            <person name="Bonometti L."/>
            <person name="Westerberg I."/>
            <person name="Brannstrom I.O."/>
            <person name="Guillou S."/>
            <person name="Cros-Aarteil S."/>
            <person name="Calhoun S."/>
            <person name="Haridas S."/>
            <person name="Kuo A."/>
            <person name="Mondo S."/>
            <person name="Pangilinan J."/>
            <person name="Riley R."/>
            <person name="Labutti K."/>
            <person name="Andreopoulos B."/>
            <person name="Lipzen A."/>
            <person name="Chen C."/>
            <person name="Yanf M."/>
            <person name="Daum C."/>
            <person name="Ng V."/>
            <person name="Clum A."/>
            <person name="Ohm R."/>
            <person name="Martin F."/>
            <person name="Silar P."/>
            <person name="Natvig D."/>
            <person name="Lalanne C."/>
            <person name="Gautier V."/>
            <person name="Ament-Velasquez S.L."/>
            <person name="Kruys A."/>
            <person name="Hutchinson M.I."/>
            <person name="Powell A.J."/>
            <person name="Barry K."/>
            <person name="Miller A.N."/>
            <person name="Grigoriev I.V."/>
            <person name="Debuchy R."/>
            <person name="Gladieux P."/>
            <person name="Thoren M.H."/>
            <person name="Johannesson H."/>
        </authorList>
    </citation>
    <scope>NUCLEOTIDE SEQUENCE</scope>
    <source>
        <strain evidence="14">CBS 538.74</strain>
    </source>
</reference>
<feature type="chain" id="PRO_5042982803" description="xylan 1,4-beta-xylosidase" evidence="12">
    <location>
        <begin position="21"/>
        <end position="732"/>
    </location>
</feature>
<dbReference type="InterPro" id="IPR017853">
    <property type="entry name" value="GH"/>
</dbReference>
<dbReference type="Gene3D" id="2.60.40.10">
    <property type="entry name" value="Immunoglobulins"/>
    <property type="match status" value="1"/>
</dbReference>
<feature type="domain" description="Fibronectin type III-like" evidence="13">
    <location>
        <begin position="639"/>
        <end position="709"/>
    </location>
</feature>
<feature type="signal peptide" evidence="12">
    <location>
        <begin position="1"/>
        <end position="20"/>
    </location>
</feature>
<organism evidence="14 15">
    <name type="scientific">Chaetomidium leptoderma</name>
    <dbReference type="NCBI Taxonomy" id="669021"/>
    <lineage>
        <taxon>Eukaryota</taxon>
        <taxon>Fungi</taxon>
        <taxon>Dikarya</taxon>
        <taxon>Ascomycota</taxon>
        <taxon>Pezizomycotina</taxon>
        <taxon>Sordariomycetes</taxon>
        <taxon>Sordariomycetidae</taxon>
        <taxon>Sordariales</taxon>
        <taxon>Chaetomiaceae</taxon>
        <taxon>Chaetomidium</taxon>
    </lineage>
</organism>
<evidence type="ECO:0000259" key="13">
    <source>
        <dbReference type="SMART" id="SM01217"/>
    </source>
</evidence>
<dbReference type="GO" id="GO:0009044">
    <property type="term" value="F:xylan 1,4-beta-xylosidase activity"/>
    <property type="evidence" value="ECO:0007669"/>
    <property type="project" value="UniProtKB-EC"/>
</dbReference>
<dbReference type="InterPro" id="IPR036962">
    <property type="entry name" value="Glyco_hydro_3_N_sf"/>
</dbReference>
<evidence type="ECO:0000256" key="8">
    <source>
        <dbReference type="ARBA" id="ARBA00023295"/>
    </source>
</evidence>
<comment type="pathway">
    <text evidence="1">Glycan degradation; xylan degradation.</text>
</comment>
<reference evidence="14" key="1">
    <citation type="journal article" date="2023" name="Mol. Phylogenet. Evol.">
        <title>Genome-scale phylogeny and comparative genomics of the fungal order Sordariales.</title>
        <authorList>
            <person name="Hensen N."/>
            <person name="Bonometti L."/>
            <person name="Westerberg I."/>
            <person name="Brannstrom I.O."/>
            <person name="Guillou S."/>
            <person name="Cros-Aarteil S."/>
            <person name="Calhoun S."/>
            <person name="Haridas S."/>
            <person name="Kuo A."/>
            <person name="Mondo S."/>
            <person name="Pangilinan J."/>
            <person name="Riley R."/>
            <person name="LaButti K."/>
            <person name="Andreopoulos B."/>
            <person name="Lipzen A."/>
            <person name="Chen C."/>
            <person name="Yan M."/>
            <person name="Daum C."/>
            <person name="Ng V."/>
            <person name="Clum A."/>
            <person name="Steindorff A."/>
            <person name="Ohm R.A."/>
            <person name="Martin F."/>
            <person name="Silar P."/>
            <person name="Natvig D.O."/>
            <person name="Lalanne C."/>
            <person name="Gautier V."/>
            <person name="Ament-Velasquez S.L."/>
            <person name="Kruys A."/>
            <person name="Hutchinson M.I."/>
            <person name="Powell A.J."/>
            <person name="Barry K."/>
            <person name="Miller A.N."/>
            <person name="Grigoriev I.V."/>
            <person name="Debuchy R."/>
            <person name="Gladieux P."/>
            <person name="Hiltunen Thoren M."/>
            <person name="Johannesson H."/>
        </authorList>
    </citation>
    <scope>NUCLEOTIDE SEQUENCE</scope>
    <source>
        <strain evidence="14">CBS 538.74</strain>
    </source>
</reference>
<evidence type="ECO:0000256" key="5">
    <source>
        <dbReference type="ARBA" id="ARBA00022801"/>
    </source>
</evidence>
<gene>
    <name evidence="14" type="ORF">C8A00DRAFT_12900</name>
</gene>
<dbReference type="InterPro" id="IPR013783">
    <property type="entry name" value="Ig-like_fold"/>
</dbReference>
<dbReference type="SMART" id="SM01217">
    <property type="entry name" value="Fn3_like"/>
    <property type="match status" value="1"/>
</dbReference>
<evidence type="ECO:0000313" key="15">
    <source>
        <dbReference type="Proteomes" id="UP001302745"/>
    </source>
</evidence>
<protein>
    <recommendedName>
        <fullName evidence="11">xylan 1,4-beta-xylosidase</fullName>
        <ecNumber evidence="11">3.2.1.37</ecNumber>
    </recommendedName>
</protein>
<dbReference type="InterPro" id="IPR036881">
    <property type="entry name" value="Glyco_hydro_3_C_sf"/>
</dbReference>
<dbReference type="Gene3D" id="3.20.20.300">
    <property type="entry name" value="Glycoside hydrolase, family 3, N-terminal domain"/>
    <property type="match status" value="1"/>
</dbReference>
<accession>A0AAN6VQW1</accession>
<dbReference type="InterPro" id="IPR002772">
    <property type="entry name" value="Glyco_hydro_3_C"/>
</dbReference>
<keyword evidence="9" id="KW-0624">Polysaccharide degradation</keyword>
<dbReference type="Pfam" id="PF00933">
    <property type="entry name" value="Glyco_hydro_3"/>
    <property type="match status" value="1"/>
</dbReference>
<sequence length="732" mass="79179">MVFLPLLALSLGALVVPVRGGVTYPDCTNGPLKSNVVNSPGVSRLGLSAYQWWNEALHGVAHNRGITWGGQFNVATQFPQAITSSAAFDDPLIERIGIIISTEARAFANNGRAHLDFWTPNVNPFRDPRWGRGHETPGEDAFRNKKWAEAFIRGMQGTESTHRVVATCKHYAAYDLENSGSTTRFNFNAKVSTQDLAEYYLPPFQQCARDSKVGSIMCSYNAVNGVPACADPYLMDTILRKHWNWTDQNQYIVSDCDAVYYLGNANGGHRYKSSYAAAIGASLEAGCDNMCWATGGTTPDPSSAFNSRQFGQATLDKAMLRQMQGLVKAGYFDGPSSLYRNLGAGDVNTQAARDTALLAAEEGIVLLKNDGILPISMTGSNSQVAMIGFWANAADKMLGGYSGSPPFNHDPVTVARSMGINVNYVNGPLTQSNADTSAAVNAAQKSNVVIYFGGIDNTVEKESQDRTSIAWPAGQLTMIQRLAGLGKPVIVVRMGTHLDDTPLLSLSNVKAILWAGYPGQDGGTAVMNIIAGLTSPAGRLPVTVYPSSYTNLAPYTNMALRPSASYPGRTYRWFKDAVFPFGHGLHYTEFSVSVRDFPATLSISDLLASCKGAAVYQDLCPFQSLSISVTNTGSRASDYVALGFLAGAFGPAPYPIKTLATYKRLFDIQPGQTRTAELNWKLESLTRVDQNGNRVLYPGTYTLLLDQPTLANVTFTLTGEEVVLDKWPQPPT</sequence>
<evidence type="ECO:0000256" key="11">
    <source>
        <dbReference type="ARBA" id="ARBA00026107"/>
    </source>
</evidence>
<dbReference type="Pfam" id="PF01915">
    <property type="entry name" value="Glyco_hydro_3_C"/>
    <property type="match status" value="1"/>
</dbReference>
<evidence type="ECO:0000256" key="4">
    <source>
        <dbReference type="ARBA" id="ARBA00022729"/>
    </source>
</evidence>
<dbReference type="Gene3D" id="3.40.50.1700">
    <property type="entry name" value="Glycoside hydrolase family 3 C-terminal domain"/>
    <property type="match status" value="1"/>
</dbReference>
<comment type="catalytic activity">
    <reaction evidence="10">
        <text>Hydrolysis of (1-&gt;4)-beta-D-xylans, to remove successive D-xylose residues from the non-reducing termini.</text>
        <dbReference type="EC" id="3.2.1.37"/>
    </reaction>
</comment>
<comment type="similarity">
    <text evidence="2">Belongs to the glycosyl hydrolase 3 family.</text>
</comment>
<dbReference type="GO" id="GO:0045493">
    <property type="term" value="P:xylan catabolic process"/>
    <property type="evidence" value="ECO:0007669"/>
    <property type="project" value="UniProtKB-KW"/>
</dbReference>
<dbReference type="InterPro" id="IPR001764">
    <property type="entry name" value="Glyco_hydro_3_N"/>
</dbReference>